<keyword evidence="1" id="KW-1133">Transmembrane helix</keyword>
<dbReference type="SUPFAM" id="SSF58113">
    <property type="entry name" value="Apolipoprotein A-I"/>
    <property type="match status" value="1"/>
</dbReference>
<sequence length="178" mass="19959">MSGLGAFDHNTSQYSNYDPVGAIENAGSKVGDYLSNAYHGLTSSTDRSVDNLRSGIDRTAGDFGSDIDRSYDDIRSSAGNYLDDLRDDAKRYYDDIRDDLRNVNRQDFYASDVDNSILRNSMQSPYLNSYLRINAPNVIPIQAPPIAPSSHNSHDYDILFIIVILLVLFVAWRCFVSK</sequence>
<dbReference type="RefSeq" id="YP_010841966.1">
    <property type="nucleotide sequence ID" value="NC_079139.1"/>
</dbReference>
<keyword evidence="3" id="KW-1185">Reference proteome</keyword>
<evidence type="ECO:0000313" key="3">
    <source>
        <dbReference type="Proteomes" id="UP001321479"/>
    </source>
</evidence>
<feature type="transmembrane region" description="Helical" evidence="1">
    <location>
        <begin position="158"/>
        <end position="176"/>
    </location>
</feature>
<organism evidence="2 3">
    <name type="scientific">Cotonvirus japonicus</name>
    <dbReference type="NCBI Taxonomy" id="2811091"/>
    <lineage>
        <taxon>Viruses</taxon>
        <taxon>Varidnaviria</taxon>
        <taxon>Bamfordvirae</taxon>
        <taxon>Nucleocytoviricota</taxon>
        <taxon>Megaviricetes</taxon>
        <taxon>Imitervirales</taxon>
        <taxon>Mimiviridae</taxon>
        <taxon>Megamimivirinae</taxon>
        <taxon>Cotonvirus</taxon>
        <taxon>Cotonvirus japonicum</taxon>
    </lineage>
</organism>
<evidence type="ECO:0000256" key="1">
    <source>
        <dbReference type="SAM" id="Phobius"/>
    </source>
</evidence>
<dbReference type="Proteomes" id="UP001321479">
    <property type="component" value="Segment"/>
</dbReference>
<protein>
    <submittedName>
        <fullName evidence="2">Uncharacterized protein</fullName>
    </submittedName>
</protein>
<keyword evidence="1" id="KW-0472">Membrane</keyword>
<reference evidence="2 3" key="1">
    <citation type="submission" date="2021-02" db="EMBL/GenBank/DDBJ databases">
        <title>Cotonvirus japonicus, which uses Golgi apparatus of host cells for its virion factory, phylogenetically links tailed tupanvirus and icosahedral mimivirus.</title>
        <authorList>
            <person name="Takahashi H."/>
            <person name="Fukaya S."/>
            <person name="Song C."/>
            <person name="Murata K."/>
            <person name="Takemura M."/>
        </authorList>
    </citation>
    <scope>NUCLEOTIDE SEQUENCE [LARGE SCALE GENOMIC DNA]</scope>
</reference>
<dbReference type="EMBL" id="AP024483">
    <property type="protein sequence ID" value="BCS83358.1"/>
    <property type="molecule type" value="Genomic_DNA"/>
</dbReference>
<keyword evidence="1" id="KW-0812">Transmembrane</keyword>
<accession>A0ABM7NT57</accession>
<proteinExistence type="predicted"/>
<name>A0ABM7NT57_9VIRU</name>
<evidence type="ECO:0000313" key="2">
    <source>
        <dbReference type="EMBL" id="BCS83358.1"/>
    </source>
</evidence>
<dbReference type="GeneID" id="80558563"/>